<dbReference type="OrthoDB" id="2015447at2759"/>
<dbReference type="AlphaFoldDB" id="S8G0B1"/>
<dbReference type="SUPFAM" id="SSF51971">
    <property type="entry name" value="Nucleotide-binding domain"/>
    <property type="match status" value="1"/>
</dbReference>
<evidence type="ECO:0000313" key="9">
    <source>
        <dbReference type="EMBL" id="EPT03820.1"/>
    </source>
</evidence>
<organism evidence="9 10">
    <name type="scientific">Fomitopsis schrenkii</name>
    <name type="common">Brown rot fungus</name>
    <dbReference type="NCBI Taxonomy" id="2126942"/>
    <lineage>
        <taxon>Eukaryota</taxon>
        <taxon>Fungi</taxon>
        <taxon>Dikarya</taxon>
        <taxon>Basidiomycota</taxon>
        <taxon>Agaricomycotina</taxon>
        <taxon>Agaricomycetes</taxon>
        <taxon>Polyporales</taxon>
        <taxon>Fomitopsis</taxon>
    </lineage>
</organism>
<dbReference type="InterPro" id="IPR006181">
    <property type="entry name" value="D-amino_acid_oxidase_CS"/>
</dbReference>
<comment type="similarity">
    <text evidence="2">Belongs to the DAMOX/DASOX family.</text>
</comment>
<dbReference type="PROSITE" id="PS00677">
    <property type="entry name" value="DAO"/>
    <property type="match status" value="1"/>
</dbReference>
<dbReference type="GO" id="GO:0071949">
    <property type="term" value="F:FAD binding"/>
    <property type="evidence" value="ECO:0007669"/>
    <property type="project" value="InterPro"/>
</dbReference>
<feature type="binding site" evidence="6">
    <location>
        <position position="298"/>
    </location>
    <ligand>
        <name>D-dopa</name>
        <dbReference type="ChEBI" id="CHEBI:149689"/>
    </ligand>
</feature>
<dbReference type="GO" id="GO:0019478">
    <property type="term" value="P:D-amino acid catabolic process"/>
    <property type="evidence" value="ECO:0007669"/>
    <property type="project" value="TreeGrafter"/>
</dbReference>
<keyword evidence="7" id="KW-0812">Transmembrane</keyword>
<dbReference type="Gene3D" id="3.30.9.10">
    <property type="entry name" value="D-Amino Acid Oxidase, subunit A, domain 2"/>
    <property type="match status" value="1"/>
</dbReference>
<feature type="binding site" evidence="6">
    <location>
        <position position="238"/>
    </location>
    <ligand>
        <name>D-dopa</name>
        <dbReference type="ChEBI" id="CHEBI:149689"/>
    </ligand>
</feature>
<proteinExistence type="inferred from homology"/>
<evidence type="ECO:0000256" key="6">
    <source>
        <dbReference type="PIRSR" id="PIRSR000189-1"/>
    </source>
</evidence>
<evidence type="ECO:0000256" key="3">
    <source>
        <dbReference type="ARBA" id="ARBA00022630"/>
    </source>
</evidence>
<evidence type="ECO:0000256" key="7">
    <source>
        <dbReference type="SAM" id="Phobius"/>
    </source>
</evidence>
<keyword evidence="7" id="KW-0472">Membrane</keyword>
<dbReference type="STRING" id="743788.S8G0B1"/>
<dbReference type="EMBL" id="KE504128">
    <property type="protein sequence ID" value="EPT03820.1"/>
    <property type="molecule type" value="Genomic_DNA"/>
</dbReference>
<feature type="transmembrane region" description="Helical" evidence="7">
    <location>
        <begin position="12"/>
        <end position="31"/>
    </location>
</feature>
<dbReference type="GO" id="GO:0005737">
    <property type="term" value="C:cytoplasm"/>
    <property type="evidence" value="ECO:0007669"/>
    <property type="project" value="TreeGrafter"/>
</dbReference>
<dbReference type="Gene3D" id="3.40.50.720">
    <property type="entry name" value="NAD(P)-binding Rossmann-like Domain"/>
    <property type="match status" value="1"/>
</dbReference>
<dbReference type="eggNOG" id="KOG3923">
    <property type="taxonomic scope" value="Eukaryota"/>
</dbReference>
<dbReference type="PANTHER" id="PTHR11530:SF30">
    <property type="entry name" value="FAD DEPENDENT OXIDOREDUCTASE DOMAIN-CONTAINING PROTEIN"/>
    <property type="match status" value="1"/>
</dbReference>
<evidence type="ECO:0000259" key="8">
    <source>
        <dbReference type="Pfam" id="PF01266"/>
    </source>
</evidence>
<keyword evidence="10" id="KW-1185">Reference proteome</keyword>
<keyword evidence="7" id="KW-1133">Transmembrane helix</keyword>
<dbReference type="HOGENOM" id="CLU_034311_1_0_1"/>
<evidence type="ECO:0000313" key="10">
    <source>
        <dbReference type="Proteomes" id="UP000015241"/>
    </source>
</evidence>
<feature type="binding site" evidence="6">
    <location>
        <position position="190"/>
    </location>
    <ligand>
        <name>FAD</name>
        <dbReference type="ChEBI" id="CHEBI:57692"/>
    </ligand>
</feature>
<evidence type="ECO:0000256" key="5">
    <source>
        <dbReference type="ARBA" id="ARBA00023002"/>
    </source>
</evidence>
<name>S8G0B1_FOMSC</name>
<dbReference type="FunCoup" id="S8G0B1">
    <property type="interactions" value="58"/>
</dbReference>
<dbReference type="PIRSF" id="PIRSF000189">
    <property type="entry name" value="D-aa_oxidase"/>
    <property type="match status" value="1"/>
</dbReference>
<reference evidence="9 10" key="1">
    <citation type="journal article" date="2012" name="Science">
        <title>The Paleozoic origin of enzymatic lignin decomposition reconstructed from 31 fungal genomes.</title>
        <authorList>
            <person name="Floudas D."/>
            <person name="Binder M."/>
            <person name="Riley R."/>
            <person name="Barry K."/>
            <person name="Blanchette R.A."/>
            <person name="Henrissat B."/>
            <person name="Martinez A.T."/>
            <person name="Otillar R."/>
            <person name="Spatafora J.W."/>
            <person name="Yadav J.S."/>
            <person name="Aerts A."/>
            <person name="Benoit I."/>
            <person name="Boyd A."/>
            <person name="Carlson A."/>
            <person name="Copeland A."/>
            <person name="Coutinho P.M."/>
            <person name="de Vries R.P."/>
            <person name="Ferreira P."/>
            <person name="Findley K."/>
            <person name="Foster B."/>
            <person name="Gaskell J."/>
            <person name="Glotzer D."/>
            <person name="Gorecki P."/>
            <person name="Heitman J."/>
            <person name="Hesse C."/>
            <person name="Hori C."/>
            <person name="Igarashi K."/>
            <person name="Jurgens J.A."/>
            <person name="Kallen N."/>
            <person name="Kersten P."/>
            <person name="Kohler A."/>
            <person name="Kuees U."/>
            <person name="Kumar T.K.A."/>
            <person name="Kuo A."/>
            <person name="LaButti K."/>
            <person name="Larrondo L.F."/>
            <person name="Lindquist E."/>
            <person name="Ling A."/>
            <person name="Lombard V."/>
            <person name="Lucas S."/>
            <person name="Lundell T."/>
            <person name="Martin R."/>
            <person name="McLaughlin D.J."/>
            <person name="Morgenstern I."/>
            <person name="Morin E."/>
            <person name="Murat C."/>
            <person name="Nagy L.G."/>
            <person name="Nolan M."/>
            <person name="Ohm R.A."/>
            <person name="Patyshakuliyeva A."/>
            <person name="Rokas A."/>
            <person name="Ruiz-Duenas F.J."/>
            <person name="Sabat G."/>
            <person name="Salamov A."/>
            <person name="Samejima M."/>
            <person name="Schmutz J."/>
            <person name="Slot J.C."/>
            <person name="St John F."/>
            <person name="Stenlid J."/>
            <person name="Sun H."/>
            <person name="Sun S."/>
            <person name="Syed K."/>
            <person name="Tsang A."/>
            <person name="Wiebenga A."/>
            <person name="Young D."/>
            <person name="Pisabarro A."/>
            <person name="Eastwood D.C."/>
            <person name="Martin F."/>
            <person name="Cullen D."/>
            <person name="Grigoriev I.V."/>
            <person name="Hibbett D.S."/>
        </authorList>
    </citation>
    <scope>NUCLEOTIDE SEQUENCE</scope>
    <source>
        <strain evidence="10">FP-58527</strain>
    </source>
</reference>
<dbReference type="Pfam" id="PF01266">
    <property type="entry name" value="DAO"/>
    <property type="match status" value="1"/>
</dbReference>
<dbReference type="Proteomes" id="UP000015241">
    <property type="component" value="Unassembled WGS sequence"/>
</dbReference>
<keyword evidence="3" id="KW-0285">Flavoprotein</keyword>
<gene>
    <name evidence="9" type="ORF">FOMPIDRAFT_1022029</name>
</gene>
<dbReference type="InParanoid" id="S8G0B1"/>
<evidence type="ECO:0000256" key="4">
    <source>
        <dbReference type="ARBA" id="ARBA00022827"/>
    </source>
</evidence>
<accession>S8G0B1</accession>
<dbReference type="PANTHER" id="PTHR11530">
    <property type="entry name" value="D-AMINO ACID OXIDASE"/>
    <property type="match status" value="1"/>
</dbReference>
<feature type="binding site" evidence="6">
    <location>
        <position position="170"/>
    </location>
    <ligand>
        <name>FAD</name>
        <dbReference type="ChEBI" id="CHEBI:57692"/>
    </ligand>
</feature>
<sequence>MAEGAPTAVRPVEIVILGAGVIGLTVAHTLLTTSHNAYKIKIVARDLPEDLSSQAFASPWAGANWSPMRTFQERTQRWERTTFDKMWELIPQGLAMALPSRVFLTADEDPNQLWYKTLVRDFRVLDPSELPSDQEAGIAFKTFSVNPELYLPWLQSELLARGVEFIRRRVHSLGEAASLAGPNGVLVNATGLGSRSLIGVEDTDMYPIRGQTIIAHAPGVTEFLAMPLGDGRPGEATYIIPRPAPPGEVLLGGTFQPDNWDTSLDAETARAIFARCTALAPQLKDKETRVLRHNVGLRPARKGGPRVEAAWTDMPLQSELLPLPEGEAGQRGRVLIVHAYGFGAAGYQNSWGAARDVAELIAGNLKE</sequence>
<dbReference type="InterPro" id="IPR006076">
    <property type="entry name" value="FAD-dep_OxRdtase"/>
</dbReference>
<dbReference type="SUPFAM" id="SSF54373">
    <property type="entry name" value="FAD-linked reductases, C-terminal domain"/>
    <property type="match status" value="1"/>
</dbReference>
<feature type="domain" description="FAD dependent oxidoreductase" evidence="8">
    <location>
        <begin position="14"/>
        <end position="360"/>
    </location>
</feature>
<protein>
    <recommendedName>
        <fullName evidence="8">FAD dependent oxidoreductase domain-containing protein</fullName>
    </recommendedName>
</protein>
<comment type="cofactor">
    <cofactor evidence="1 6">
        <name>FAD</name>
        <dbReference type="ChEBI" id="CHEBI:57692"/>
    </cofactor>
</comment>
<dbReference type="InterPro" id="IPR023209">
    <property type="entry name" value="DAO"/>
</dbReference>
<keyword evidence="4 6" id="KW-0274">FAD</keyword>
<keyword evidence="5" id="KW-0560">Oxidoreductase</keyword>
<dbReference type="GO" id="GO:0003884">
    <property type="term" value="F:D-amino-acid oxidase activity"/>
    <property type="evidence" value="ECO:0007669"/>
    <property type="project" value="InterPro"/>
</dbReference>
<evidence type="ECO:0000256" key="2">
    <source>
        <dbReference type="ARBA" id="ARBA00006730"/>
    </source>
</evidence>
<evidence type="ECO:0000256" key="1">
    <source>
        <dbReference type="ARBA" id="ARBA00001974"/>
    </source>
</evidence>